<evidence type="ECO:0000256" key="6">
    <source>
        <dbReference type="ARBA" id="ARBA00022989"/>
    </source>
</evidence>
<feature type="transmembrane region" description="Helical" evidence="8">
    <location>
        <begin position="496"/>
        <end position="519"/>
    </location>
</feature>
<feature type="transmembrane region" description="Helical" evidence="8">
    <location>
        <begin position="621"/>
        <end position="642"/>
    </location>
</feature>
<dbReference type="RefSeq" id="WP_149601092.1">
    <property type="nucleotide sequence ID" value="NZ_VTUU01000008.1"/>
</dbReference>
<keyword evidence="4" id="KW-1003">Cell membrane</keyword>
<evidence type="ECO:0000256" key="3">
    <source>
        <dbReference type="ARBA" id="ARBA00022448"/>
    </source>
</evidence>
<keyword evidence="5 8" id="KW-0812">Transmembrane</keyword>
<dbReference type="InterPro" id="IPR000522">
    <property type="entry name" value="ABC_transptr_permease_BtuC"/>
</dbReference>
<feature type="transmembrane region" description="Helical" evidence="8">
    <location>
        <begin position="130"/>
        <end position="148"/>
    </location>
</feature>
<dbReference type="SUPFAM" id="SSF81345">
    <property type="entry name" value="ABC transporter involved in vitamin B12 uptake, BtuC"/>
    <property type="match status" value="2"/>
</dbReference>
<sequence>MSTDVRPLPDSPLALPGKLPVWTAILWLFGLTAASIPLLGILTPTELVSAFWSYNSDQYSTVLAHFSWAPRVSVALLIGCALGLAGAVTQQVLGNPLASPSTLGVEAGGQFGITLATLFFPALLTFSPDLAAIAGGLLAIGLVIALTWRLGFSPVTVILAGLVITFFMGALNMAFLLLKGEWLGNLFIWGAGSLVQNNWQLFMDLWPRVLVIGIALILLMRPLQLLQLGQASASALGARVAAVRMTALFLVVLMSATVVSRVGVVAFVGLAAPVLARLLGARTLRQRLIWSSLLGSSLLLLADTLAQWASTWGNGALVPTGTTTALIGGPIILIALQNVRNTHHMPGQAANPAGFLPVRRSTLATASVIGALLIAVFLVSMGWSPGLDEWHWTPASEWGDAWVWRGPRLLAAVLAGVALGLAGTLIQRMTSNPMASPEILGISGGAALVMVVLALAGIQLDRTGQLVAATAGAGAALGLLILLARKHRFAGNQLLLGGLALYVFMDAGIRMVMASGSSVATGLLNWMYGSTWLVSDHEAIALLSLILLICGGLFLVVRPLTILPLGDSTASSLGISVGKARLLLLLLAALLTAAATVVIGPLSFVGLIAPHLARVLGQQTVGRQLVVAALAGGLLLAVADYLSRTVIFPNQLPAGLLAALVGGLYFLWGLSRHGRS</sequence>
<evidence type="ECO:0000256" key="2">
    <source>
        <dbReference type="ARBA" id="ARBA00007935"/>
    </source>
</evidence>
<dbReference type="Pfam" id="PF01032">
    <property type="entry name" value="FecCD"/>
    <property type="match status" value="2"/>
</dbReference>
<accession>A0A5B0VBX1</accession>
<feature type="transmembrane region" description="Helical" evidence="8">
    <location>
        <begin position="363"/>
        <end position="383"/>
    </location>
</feature>
<gene>
    <name evidence="9" type="primary">fhuB</name>
    <name evidence="9" type="ORF">FWJ25_15080</name>
</gene>
<keyword evidence="7 8" id="KW-0472">Membrane</keyword>
<evidence type="ECO:0000256" key="4">
    <source>
        <dbReference type="ARBA" id="ARBA00022475"/>
    </source>
</evidence>
<evidence type="ECO:0000256" key="8">
    <source>
        <dbReference type="SAM" id="Phobius"/>
    </source>
</evidence>
<feature type="transmembrane region" description="Helical" evidence="8">
    <location>
        <begin position="62"/>
        <end position="89"/>
    </location>
</feature>
<dbReference type="PANTHER" id="PTHR30472:SF37">
    <property type="entry name" value="FE(3+) DICITRATE TRANSPORT SYSTEM PERMEASE PROTEIN FECD-RELATED"/>
    <property type="match status" value="1"/>
</dbReference>
<dbReference type="NCBIfam" id="NF007866">
    <property type="entry name" value="PRK10577.1-2"/>
    <property type="match status" value="1"/>
</dbReference>
<feature type="transmembrane region" description="Helical" evidence="8">
    <location>
        <begin position="409"/>
        <end position="427"/>
    </location>
</feature>
<dbReference type="Proteomes" id="UP000323161">
    <property type="component" value="Unassembled WGS sequence"/>
</dbReference>
<dbReference type="GO" id="GO:0005886">
    <property type="term" value="C:plasma membrane"/>
    <property type="evidence" value="ECO:0007669"/>
    <property type="project" value="UniProtKB-SubCell"/>
</dbReference>
<feature type="transmembrane region" description="Helical" evidence="8">
    <location>
        <begin position="466"/>
        <end position="484"/>
    </location>
</feature>
<protein>
    <submittedName>
        <fullName evidence="9">Fe(3+)-hydroxamate ABC transporter permease FhuB</fullName>
    </submittedName>
</protein>
<dbReference type="GO" id="GO:0022857">
    <property type="term" value="F:transmembrane transporter activity"/>
    <property type="evidence" value="ECO:0007669"/>
    <property type="project" value="InterPro"/>
</dbReference>
<evidence type="ECO:0000256" key="7">
    <source>
        <dbReference type="ARBA" id="ARBA00023136"/>
    </source>
</evidence>
<evidence type="ECO:0000256" key="1">
    <source>
        <dbReference type="ARBA" id="ARBA00004651"/>
    </source>
</evidence>
<proteinExistence type="inferred from homology"/>
<dbReference type="Gene3D" id="1.10.3470.10">
    <property type="entry name" value="ABC transporter involved in vitamin B12 uptake, BtuC"/>
    <property type="match status" value="2"/>
</dbReference>
<dbReference type="EMBL" id="VTUU01000008">
    <property type="protein sequence ID" value="KAA1171954.1"/>
    <property type="molecule type" value="Genomic_DNA"/>
</dbReference>
<dbReference type="GO" id="GO:0033214">
    <property type="term" value="P:siderophore-iron import into cell"/>
    <property type="evidence" value="ECO:0007669"/>
    <property type="project" value="TreeGrafter"/>
</dbReference>
<feature type="transmembrane region" description="Helical" evidence="8">
    <location>
        <begin position="231"/>
        <end position="252"/>
    </location>
</feature>
<feature type="transmembrane region" description="Helical" evidence="8">
    <location>
        <begin position="316"/>
        <end position="336"/>
    </location>
</feature>
<feature type="transmembrane region" description="Helical" evidence="8">
    <location>
        <begin position="654"/>
        <end position="671"/>
    </location>
</feature>
<feature type="transmembrane region" description="Helical" evidence="8">
    <location>
        <begin position="582"/>
        <end position="609"/>
    </location>
</feature>
<keyword evidence="6 8" id="KW-1133">Transmembrane helix</keyword>
<evidence type="ECO:0000313" key="9">
    <source>
        <dbReference type="EMBL" id="KAA1171954.1"/>
    </source>
</evidence>
<feature type="transmembrane region" description="Helical" evidence="8">
    <location>
        <begin position="198"/>
        <end position="219"/>
    </location>
</feature>
<feature type="transmembrane region" description="Helical" evidence="8">
    <location>
        <begin position="21"/>
        <end position="42"/>
    </location>
</feature>
<reference evidence="9 10" key="1">
    <citation type="submission" date="2019-08" db="EMBL/GenBank/DDBJ databases">
        <title>Marinobacter ZYF650 sp. nov., a marine bacterium isolated from seawater of the Mariana trench.</title>
        <authorList>
            <person name="Ahmad W."/>
        </authorList>
    </citation>
    <scope>NUCLEOTIDE SEQUENCE [LARGE SCALE GENOMIC DNA]</scope>
    <source>
        <strain evidence="9 10">ZYF650</strain>
    </source>
</reference>
<dbReference type="CDD" id="cd06550">
    <property type="entry name" value="TM_ABC_iron-siderophores_like"/>
    <property type="match status" value="2"/>
</dbReference>
<comment type="similarity">
    <text evidence="2">Belongs to the binding-protein-dependent transport system permease family. FecCD subfamily.</text>
</comment>
<dbReference type="AlphaFoldDB" id="A0A5B0VBX1"/>
<name>A0A5B0VBX1_9GAMM</name>
<dbReference type="InterPro" id="IPR037294">
    <property type="entry name" value="ABC_BtuC-like"/>
</dbReference>
<evidence type="ECO:0000313" key="10">
    <source>
        <dbReference type="Proteomes" id="UP000323161"/>
    </source>
</evidence>
<feature type="transmembrane region" description="Helical" evidence="8">
    <location>
        <begin position="288"/>
        <end position="310"/>
    </location>
</feature>
<feature type="transmembrane region" description="Helical" evidence="8">
    <location>
        <begin position="539"/>
        <end position="561"/>
    </location>
</feature>
<evidence type="ECO:0000256" key="5">
    <source>
        <dbReference type="ARBA" id="ARBA00022692"/>
    </source>
</evidence>
<feature type="transmembrane region" description="Helical" evidence="8">
    <location>
        <begin position="439"/>
        <end position="460"/>
    </location>
</feature>
<comment type="caution">
    <text evidence="9">The sequence shown here is derived from an EMBL/GenBank/DDBJ whole genome shotgun (WGS) entry which is preliminary data.</text>
</comment>
<keyword evidence="3" id="KW-0813">Transport</keyword>
<feature type="transmembrane region" description="Helical" evidence="8">
    <location>
        <begin position="258"/>
        <end position="276"/>
    </location>
</feature>
<feature type="transmembrane region" description="Helical" evidence="8">
    <location>
        <begin position="155"/>
        <end position="178"/>
    </location>
</feature>
<organism evidence="9 10">
    <name type="scientific">Marinobacter salinexigens</name>
    <dbReference type="NCBI Taxonomy" id="2919747"/>
    <lineage>
        <taxon>Bacteria</taxon>
        <taxon>Pseudomonadati</taxon>
        <taxon>Pseudomonadota</taxon>
        <taxon>Gammaproteobacteria</taxon>
        <taxon>Pseudomonadales</taxon>
        <taxon>Marinobacteraceae</taxon>
        <taxon>Marinobacter</taxon>
    </lineage>
</organism>
<keyword evidence="10" id="KW-1185">Reference proteome</keyword>
<dbReference type="PANTHER" id="PTHR30472">
    <property type="entry name" value="FERRIC ENTEROBACTIN TRANSPORT SYSTEM PERMEASE PROTEIN"/>
    <property type="match status" value="1"/>
</dbReference>
<comment type="subcellular location">
    <subcellularLocation>
        <location evidence="1">Cell membrane</location>
        <topology evidence="1">Multi-pass membrane protein</topology>
    </subcellularLocation>
</comment>